<dbReference type="AlphaFoldDB" id="A0A1C3N913"/>
<dbReference type="Gene3D" id="3.10.180.10">
    <property type="entry name" value="2,3-Dihydroxybiphenyl 1,2-Dioxygenase, domain 1"/>
    <property type="match status" value="1"/>
</dbReference>
<dbReference type="Proteomes" id="UP000199393">
    <property type="component" value="Chromosome I"/>
</dbReference>
<dbReference type="PROSITE" id="PS51819">
    <property type="entry name" value="VOC"/>
    <property type="match status" value="1"/>
</dbReference>
<evidence type="ECO:0000259" key="1">
    <source>
        <dbReference type="PROSITE" id="PS51819"/>
    </source>
</evidence>
<accession>A0A1C3N913</accession>
<dbReference type="RefSeq" id="WP_091594079.1">
    <property type="nucleotide sequence ID" value="NZ_JBHRWG010000004.1"/>
</dbReference>
<organism evidence="2 3">
    <name type="scientific">Micromonospora krabiensis</name>
    <dbReference type="NCBI Taxonomy" id="307121"/>
    <lineage>
        <taxon>Bacteria</taxon>
        <taxon>Bacillati</taxon>
        <taxon>Actinomycetota</taxon>
        <taxon>Actinomycetes</taxon>
        <taxon>Micromonosporales</taxon>
        <taxon>Micromonosporaceae</taxon>
        <taxon>Micromonospora</taxon>
    </lineage>
</organism>
<dbReference type="InterPro" id="IPR004360">
    <property type="entry name" value="Glyas_Fos-R_dOase_dom"/>
</dbReference>
<evidence type="ECO:0000313" key="3">
    <source>
        <dbReference type="Proteomes" id="UP000199393"/>
    </source>
</evidence>
<dbReference type="Pfam" id="PF00903">
    <property type="entry name" value="Glyoxalase"/>
    <property type="match status" value="1"/>
</dbReference>
<dbReference type="STRING" id="307121.GA0070620_4620"/>
<protein>
    <recommendedName>
        <fullName evidence="1">VOC domain-containing protein</fullName>
    </recommendedName>
</protein>
<gene>
    <name evidence="2" type="ORF">GA0070620_4620</name>
</gene>
<name>A0A1C3N913_9ACTN</name>
<dbReference type="InterPro" id="IPR029068">
    <property type="entry name" value="Glyas_Bleomycin-R_OHBP_Dase"/>
</dbReference>
<reference evidence="3" key="1">
    <citation type="submission" date="2016-06" db="EMBL/GenBank/DDBJ databases">
        <authorList>
            <person name="Varghese N."/>
            <person name="Submissions Spin"/>
        </authorList>
    </citation>
    <scope>NUCLEOTIDE SEQUENCE [LARGE SCALE GENOMIC DNA]</scope>
    <source>
        <strain evidence="3">DSM 45344</strain>
    </source>
</reference>
<sequence>MFLNSQVNLYADDVECVVDFYKALGFVETYRYAPEGDPWHVEVKGAGLVLGVASPRAALTDHGLRVSQDGAAMELVFWCEDVDSAYALALRAGAAVLREPHDFQDGRLRVAWVADPVGNPLELVQRRG</sequence>
<dbReference type="SUPFAM" id="SSF54593">
    <property type="entry name" value="Glyoxalase/Bleomycin resistance protein/Dihydroxybiphenyl dioxygenase"/>
    <property type="match status" value="1"/>
</dbReference>
<evidence type="ECO:0000313" key="2">
    <source>
        <dbReference type="EMBL" id="SBV29058.1"/>
    </source>
</evidence>
<proteinExistence type="predicted"/>
<feature type="domain" description="VOC" evidence="1">
    <location>
        <begin position="2"/>
        <end position="126"/>
    </location>
</feature>
<keyword evidence="3" id="KW-1185">Reference proteome</keyword>
<dbReference type="OrthoDB" id="115162at2"/>
<dbReference type="InterPro" id="IPR037523">
    <property type="entry name" value="VOC_core"/>
</dbReference>
<dbReference type="EMBL" id="LT598496">
    <property type="protein sequence ID" value="SBV29058.1"/>
    <property type="molecule type" value="Genomic_DNA"/>
</dbReference>